<evidence type="ECO:0000313" key="3">
    <source>
        <dbReference type="Proteomes" id="UP001194468"/>
    </source>
</evidence>
<evidence type="ECO:0000313" key="2">
    <source>
        <dbReference type="EMBL" id="KAF8442323.1"/>
    </source>
</evidence>
<feature type="domain" description="DUF6533" evidence="1">
    <location>
        <begin position="18"/>
        <end position="46"/>
    </location>
</feature>
<evidence type="ECO:0000259" key="1">
    <source>
        <dbReference type="Pfam" id="PF20151"/>
    </source>
</evidence>
<proteinExistence type="predicted"/>
<keyword evidence="3" id="KW-1185">Reference proteome</keyword>
<reference evidence="2" key="2">
    <citation type="journal article" date="2020" name="Nat. Commun.">
        <title>Large-scale genome sequencing of mycorrhizal fungi provides insights into the early evolution of symbiotic traits.</title>
        <authorList>
            <person name="Miyauchi S."/>
            <person name="Kiss E."/>
            <person name="Kuo A."/>
            <person name="Drula E."/>
            <person name="Kohler A."/>
            <person name="Sanchez-Garcia M."/>
            <person name="Morin E."/>
            <person name="Andreopoulos B."/>
            <person name="Barry K.W."/>
            <person name="Bonito G."/>
            <person name="Buee M."/>
            <person name="Carver A."/>
            <person name="Chen C."/>
            <person name="Cichocki N."/>
            <person name="Clum A."/>
            <person name="Culley D."/>
            <person name="Crous P.W."/>
            <person name="Fauchery L."/>
            <person name="Girlanda M."/>
            <person name="Hayes R.D."/>
            <person name="Keri Z."/>
            <person name="LaButti K."/>
            <person name="Lipzen A."/>
            <person name="Lombard V."/>
            <person name="Magnuson J."/>
            <person name="Maillard F."/>
            <person name="Murat C."/>
            <person name="Nolan M."/>
            <person name="Ohm R.A."/>
            <person name="Pangilinan J."/>
            <person name="Pereira M.F."/>
            <person name="Perotto S."/>
            <person name="Peter M."/>
            <person name="Pfister S."/>
            <person name="Riley R."/>
            <person name="Sitrit Y."/>
            <person name="Stielow J.B."/>
            <person name="Szollosi G."/>
            <person name="Zifcakova L."/>
            <person name="Stursova M."/>
            <person name="Spatafora J.W."/>
            <person name="Tedersoo L."/>
            <person name="Vaario L.M."/>
            <person name="Yamada A."/>
            <person name="Yan M."/>
            <person name="Wang P."/>
            <person name="Xu J."/>
            <person name="Bruns T."/>
            <person name="Baldrian P."/>
            <person name="Vilgalys R."/>
            <person name="Dunand C."/>
            <person name="Henrissat B."/>
            <person name="Grigoriev I.V."/>
            <person name="Hibbett D."/>
            <person name="Nagy L.G."/>
            <person name="Martin F.M."/>
        </authorList>
    </citation>
    <scope>NUCLEOTIDE SEQUENCE</scope>
    <source>
        <strain evidence="2">BED1</strain>
    </source>
</reference>
<dbReference type="EMBL" id="WHUW01000009">
    <property type="protein sequence ID" value="KAF8442323.1"/>
    <property type="molecule type" value="Genomic_DNA"/>
</dbReference>
<reference evidence="2" key="1">
    <citation type="submission" date="2019-10" db="EMBL/GenBank/DDBJ databases">
        <authorList>
            <consortium name="DOE Joint Genome Institute"/>
            <person name="Kuo A."/>
            <person name="Miyauchi S."/>
            <person name="Kiss E."/>
            <person name="Drula E."/>
            <person name="Kohler A."/>
            <person name="Sanchez-Garcia M."/>
            <person name="Andreopoulos B."/>
            <person name="Barry K.W."/>
            <person name="Bonito G."/>
            <person name="Buee M."/>
            <person name="Carver A."/>
            <person name="Chen C."/>
            <person name="Cichocki N."/>
            <person name="Clum A."/>
            <person name="Culley D."/>
            <person name="Crous P.W."/>
            <person name="Fauchery L."/>
            <person name="Girlanda M."/>
            <person name="Hayes R."/>
            <person name="Keri Z."/>
            <person name="LaButti K."/>
            <person name="Lipzen A."/>
            <person name="Lombard V."/>
            <person name="Magnuson J."/>
            <person name="Maillard F."/>
            <person name="Morin E."/>
            <person name="Murat C."/>
            <person name="Nolan M."/>
            <person name="Ohm R."/>
            <person name="Pangilinan J."/>
            <person name="Pereira M."/>
            <person name="Perotto S."/>
            <person name="Peter M."/>
            <person name="Riley R."/>
            <person name="Sitrit Y."/>
            <person name="Stielow B."/>
            <person name="Szollosi G."/>
            <person name="Zifcakova L."/>
            <person name="Stursova M."/>
            <person name="Spatafora J.W."/>
            <person name="Tedersoo L."/>
            <person name="Vaario L.-M."/>
            <person name="Yamada A."/>
            <person name="Yan M."/>
            <person name="Wang P."/>
            <person name="Xu J."/>
            <person name="Bruns T."/>
            <person name="Baldrian P."/>
            <person name="Vilgalys R."/>
            <person name="Henrissat B."/>
            <person name="Grigoriev I.V."/>
            <person name="Hibbett D."/>
            <person name="Nagy L.G."/>
            <person name="Martin F.M."/>
        </authorList>
    </citation>
    <scope>NUCLEOTIDE SEQUENCE</scope>
    <source>
        <strain evidence="2">BED1</strain>
    </source>
</reference>
<dbReference type="Pfam" id="PF20151">
    <property type="entry name" value="DUF6533"/>
    <property type="match status" value="1"/>
</dbReference>
<dbReference type="AlphaFoldDB" id="A0AAD4BXJ7"/>
<accession>A0AAD4BXJ7</accession>
<dbReference type="InterPro" id="IPR045340">
    <property type="entry name" value="DUF6533"/>
</dbReference>
<comment type="caution">
    <text evidence="2">The sequence shown here is derived from an EMBL/GenBank/DDBJ whole genome shotgun (WGS) entry which is preliminary data.</text>
</comment>
<sequence>MSSDALQSVVAAIQQGNYLSVALVAAVGYDYVLTFSSEIEHVWVSILGQPPFSR</sequence>
<gene>
    <name evidence="2" type="ORF">L210DRAFT_3536326</name>
</gene>
<protein>
    <recommendedName>
        <fullName evidence="1">DUF6533 domain-containing protein</fullName>
    </recommendedName>
</protein>
<dbReference type="Proteomes" id="UP001194468">
    <property type="component" value="Unassembled WGS sequence"/>
</dbReference>
<name>A0AAD4BXJ7_BOLED</name>
<organism evidence="2 3">
    <name type="scientific">Boletus edulis BED1</name>
    <dbReference type="NCBI Taxonomy" id="1328754"/>
    <lineage>
        <taxon>Eukaryota</taxon>
        <taxon>Fungi</taxon>
        <taxon>Dikarya</taxon>
        <taxon>Basidiomycota</taxon>
        <taxon>Agaricomycotina</taxon>
        <taxon>Agaricomycetes</taxon>
        <taxon>Agaricomycetidae</taxon>
        <taxon>Boletales</taxon>
        <taxon>Boletineae</taxon>
        <taxon>Boletaceae</taxon>
        <taxon>Boletoideae</taxon>
        <taxon>Boletus</taxon>
    </lineage>
</organism>